<dbReference type="GO" id="GO:0046872">
    <property type="term" value="F:metal ion binding"/>
    <property type="evidence" value="ECO:0007669"/>
    <property type="project" value="UniProtKB-KW"/>
</dbReference>
<comment type="caution">
    <text evidence="10">The sequence shown here is derived from an EMBL/GenBank/DDBJ whole genome shotgun (WGS) entry which is preliminary data.</text>
</comment>
<feature type="domain" description="DDE Tnp4" evidence="9">
    <location>
        <begin position="172"/>
        <end position="323"/>
    </location>
</feature>
<dbReference type="GO" id="GO:0005634">
    <property type="term" value="C:nucleus"/>
    <property type="evidence" value="ECO:0007669"/>
    <property type="project" value="UniProtKB-SubCell"/>
</dbReference>
<dbReference type="Pfam" id="PF13359">
    <property type="entry name" value="DDE_Tnp_4"/>
    <property type="match status" value="1"/>
</dbReference>
<organism evidence="10 11">
    <name type="scientific">Haemaphysalis longicornis</name>
    <name type="common">Bush tick</name>
    <dbReference type="NCBI Taxonomy" id="44386"/>
    <lineage>
        <taxon>Eukaryota</taxon>
        <taxon>Metazoa</taxon>
        <taxon>Ecdysozoa</taxon>
        <taxon>Arthropoda</taxon>
        <taxon>Chelicerata</taxon>
        <taxon>Arachnida</taxon>
        <taxon>Acari</taxon>
        <taxon>Parasitiformes</taxon>
        <taxon>Ixodida</taxon>
        <taxon>Ixodoidea</taxon>
        <taxon>Ixodidae</taxon>
        <taxon>Haemaphysalinae</taxon>
        <taxon>Haemaphysalis</taxon>
    </lineage>
</organism>
<evidence type="ECO:0000256" key="2">
    <source>
        <dbReference type="ARBA" id="ARBA00004123"/>
    </source>
</evidence>
<sequence>MSIYSQALVELLDSDSDDEFDAACIMAACALVRTDRNRVPGYYENVVSTYYDFEFKRLFRLSRATFDAVSARFKCSSFFPSSVRGRPQISAEETCLIALVYMGTQSSMYAIADKFDVAESSVHACVDRFVRFLHSISDDVIRMPDSAERTRIKTGFLAKSQGKGPRNTVGCIDGCHVEILRPSESAHSYYNRKKFPSIVLQGVCNHENKFLDVFIGFPGSAHDARVMRESPFCTSAPTAVDGGYILGDSAYPLLPWLMTPYKDNSSNFPSWKKEFNKRHSQQRVAIENTFGLLKQRFRRLYLVDAKTVAQSCFIVMAACVLHNVCNEERDSLQDMECLPEVDEVGNDDVDPNVDRSHSSYSESLRRHIATEQC</sequence>
<evidence type="ECO:0000256" key="3">
    <source>
        <dbReference type="ARBA" id="ARBA00006958"/>
    </source>
</evidence>
<feature type="region of interest" description="Disordered" evidence="8">
    <location>
        <begin position="343"/>
        <end position="373"/>
    </location>
</feature>
<evidence type="ECO:0000256" key="7">
    <source>
        <dbReference type="ARBA" id="ARBA00023242"/>
    </source>
</evidence>
<evidence type="ECO:0000313" key="11">
    <source>
        <dbReference type="Proteomes" id="UP000821853"/>
    </source>
</evidence>
<accession>A0A9J6F7F3</accession>
<name>A0A9J6F7F3_HAELO</name>
<dbReference type="Proteomes" id="UP000821853">
    <property type="component" value="Chromosome 1"/>
</dbReference>
<gene>
    <name evidence="10" type="ORF">HPB48_003625</name>
</gene>
<keyword evidence="5" id="KW-0479">Metal-binding</keyword>
<dbReference type="VEuPathDB" id="VectorBase:HLOH_059269"/>
<dbReference type="EMBL" id="JABSTR010000001">
    <property type="protein sequence ID" value="KAH9361966.1"/>
    <property type="molecule type" value="Genomic_DNA"/>
</dbReference>
<feature type="compositionally biased region" description="Basic and acidic residues" evidence="8">
    <location>
        <begin position="352"/>
        <end position="373"/>
    </location>
</feature>
<dbReference type="AlphaFoldDB" id="A0A9J6F7F3"/>
<evidence type="ECO:0000256" key="1">
    <source>
        <dbReference type="ARBA" id="ARBA00001968"/>
    </source>
</evidence>
<keyword evidence="4" id="KW-0540">Nuclease</keyword>
<protein>
    <recommendedName>
        <fullName evidence="9">DDE Tnp4 domain-containing protein</fullName>
    </recommendedName>
</protein>
<keyword evidence="7" id="KW-0539">Nucleus</keyword>
<evidence type="ECO:0000256" key="8">
    <source>
        <dbReference type="SAM" id="MobiDB-lite"/>
    </source>
</evidence>
<dbReference type="OMA" id="WLIFESS"/>
<dbReference type="GO" id="GO:0004518">
    <property type="term" value="F:nuclease activity"/>
    <property type="evidence" value="ECO:0007669"/>
    <property type="project" value="UniProtKB-KW"/>
</dbReference>
<comment type="subcellular location">
    <subcellularLocation>
        <location evidence="2">Nucleus</location>
    </subcellularLocation>
</comment>
<keyword evidence="6" id="KW-0378">Hydrolase</keyword>
<dbReference type="InterPro" id="IPR027806">
    <property type="entry name" value="HARBI1_dom"/>
</dbReference>
<comment type="similarity">
    <text evidence="3">Belongs to the HARBI1 family.</text>
</comment>
<evidence type="ECO:0000313" key="10">
    <source>
        <dbReference type="EMBL" id="KAH9361966.1"/>
    </source>
</evidence>
<dbReference type="PANTHER" id="PTHR22930:SF85">
    <property type="entry name" value="GH03217P-RELATED"/>
    <property type="match status" value="1"/>
</dbReference>
<dbReference type="OrthoDB" id="6487625at2759"/>
<comment type="cofactor">
    <cofactor evidence="1">
        <name>a divalent metal cation</name>
        <dbReference type="ChEBI" id="CHEBI:60240"/>
    </cofactor>
</comment>
<evidence type="ECO:0000256" key="5">
    <source>
        <dbReference type="ARBA" id="ARBA00022723"/>
    </source>
</evidence>
<evidence type="ECO:0000259" key="9">
    <source>
        <dbReference type="Pfam" id="PF13359"/>
    </source>
</evidence>
<dbReference type="PANTHER" id="PTHR22930">
    <property type="match status" value="1"/>
</dbReference>
<proteinExistence type="inferred from homology"/>
<evidence type="ECO:0000256" key="6">
    <source>
        <dbReference type="ARBA" id="ARBA00022801"/>
    </source>
</evidence>
<reference evidence="10 11" key="1">
    <citation type="journal article" date="2020" name="Cell">
        <title>Large-Scale Comparative Analyses of Tick Genomes Elucidate Their Genetic Diversity and Vector Capacities.</title>
        <authorList>
            <consortium name="Tick Genome and Microbiome Consortium (TIGMIC)"/>
            <person name="Jia N."/>
            <person name="Wang J."/>
            <person name="Shi W."/>
            <person name="Du L."/>
            <person name="Sun Y."/>
            <person name="Zhan W."/>
            <person name="Jiang J.F."/>
            <person name="Wang Q."/>
            <person name="Zhang B."/>
            <person name="Ji P."/>
            <person name="Bell-Sakyi L."/>
            <person name="Cui X.M."/>
            <person name="Yuan T.T."/>
            <person name="Jiang B.G."/>
            <person name="Yang W.F."/>
            <person name="Lam T.T."/>
            <person name="Chang Q.C."/>
            <person name="Ding S.J."/>
            <person name="Wang X.J."/>
            <person name="Zhu J.G."/>
            <person name="Ruan X.D."/>
            <person name="Zhao L."/>
            <person name="Wei J.T."/>
            <person name="Ye R.Z."/>
            <person name="Que T.C."/>
            <person name="Du C.H."/>
            <person name="Zhou Y.H."/>
            <person name="Cheng J.X."/>
            <person name="Dai P.F."/>
            <person name="Guo W.B."/>
            <person name="Han X.H."/>
            <person name="Huang E.J."/>
            <person name="Li L.F."/>
            <person name="Wei W."/>
            <person name="Gao Y.C."/>
            <person name="Liu J.Z."/>
            <person name="Shao H.Z."/>
            <person name="Wang X."/>
            <person name="Wang C.C."/>
            <person name="Yang T.C."/>
            <person name="Huo Q.B."/>
            <person name="Li W."/>
            <person name="Chen H.Y."/>
            <person name="Chen S.E."/>
            <person name="Zhou L.G."/>
            <person name="Ni X.B."/>
            <person name="Tian J.H."/>
            <person name="Sheng Y."/>
            <person name="Liu T."/>
            <person name="Pan Y.S."/>
            <person name="Xia L.Y."/>
            <person name="Li J."/>
            <person name="Zhao F."/>
            <person name="Cao W.C."/>
        </authorList>
    </citation>
    <scope>NUCLEOTIDE SEQUENCE [LARGE SCALE GENOMIC DNA]</scope>
    <source>
        <strain evidence="10">HaeL-2018</strain>
    </source>
</reference>
<dbReference type="GO" id="GO:0016787">
    <property type="term" value="F:hydrolase activity"/>
    <property type="evidence" value="ECO:0007669"/>
    <property type="project" value="UniProtKB-KW"/>
</dbReference>
<keyword evidence="11" id="KW-1185">Reference proteome</keyword>
<dbReference type="InterPro" id="IPR045249">
    <property type="entry name" value="HARBI1-like"/>
</dbReference>
<evidence type="ECO:0000256" key="4">
    <source>
        <dbReference type="ARBA" id="ARBA00022722"/>
    </source>
</evidence>